<reference evidence="2 3" key="2">
    <citation type="submission" date="2018-04" db="EMBL/GenBank/DDBJ databases">
        <title>Thauera lacus sp. nov., isolated from an saline lake in Inner Mongolia, China.</title>
        <authorList>
            <person name="Liang Q.-Y."/>
        </authorList>
    </citation>
    <scope>NUCLEOTIDE SEQUENCE [LARGE SCALE GENOMIC DNA]</scope>
    <source>
        <strain evidence="2 3">D20</strain>
    </source>
</reference>
<protein>
    <recommendedName>
        <fullName evidence="4">Glycosyltransferase RgtA/B/C/D-like domain-containing protein</fullName>
    </recommendedName>
</protein>
<evidence type="ECO:0008006" key="4">
    <source>
        <dbReference type="Google" id="ProtNLM"/>
    </source>
</evidence>
<keyword evidence="1" id="KW-0472">Membrane</keyword>
<keyword evidence="3" id="KW-1185">Reference proteome</keyword>
<feature type="transmembrane region" description="Helical" evidence="1">
    <location>
        <begin position="396"/>
        <end position="414"/>
    </location>
</feature>
<evidence type="ECO:0000313" key="2">
    <source>
        <dbReference type="EMBL" id="PTD95257.1"/>
    </source>
</evidence>
<reference evidence="2 3" key="1">
    <citation type="submission" date="2018-03" db="EMBL/GenBank/DDBJ databases">
        <authorList>
            <person name="Keele B.F."/>
        </authorList>
    </citation>
    <scope>NUCLEOTIDE SEQUENCE [LARGE SCALE GENOMIC DNA]</scope>
    <source>
        <strain evidence="2 3">D20</strain>
    </source>
</reference>
<name>A0A2T4IBV0_9RHOO</name>
<keyword evidence="1" id="KW-0812">Transmembrane</keyword>
<gene>
    <name evidence="2" type="ORF">C8261_15360</name>
</gene>
<sequence length="546" mass="58998">MIPSTAPQTTLSRMLFGAPGLVALAALYLLVGLIGHDPWRGDDARHLGPVFAMLQGEGLLLPHLAGEAVGEYPPLYYWTAAVLATLFSWALPAHDGARLATALYAALTLYWISQAAAALHGREARAAAVLLTLGTLGLVIHAHQAQPLIALMAMQALTLAGLARLGQAPLGGALQAAAGAALAFLAAGLGGALLTLPLLFGVIALSPECRTPRISGALLLALCCALGAAALWPLALHYQQPELFALWWESDWGSFGGALPADRLRPFVEDIGWFTWPLWPIALWSLWLARRRLFSLPVQLPLAATVLAVIWLVTDYEPEVSTLLALVAPLALLAAGGVTRLRRGAANAFDWFGVMTFAVFALLVWLGWTAQVFSWPPGLARHVARYGPDFVLQGEARQAVLGALACALWLLLAWKLPRSPQRGPANWAMGMTMLWCLAVILLMPWFQHGRSYRPAVEALQVALAEYSEECVASTGLSPSVRASLDYYAGLRPLAVGPQGSPCRLLLVHEDRRSKPPSLSPEWLSVWEHSRGGDKQRETFRLYHRQP</sequence>
<comment type="caution">
    <text evidence="2">The sequence shown here is derived from an EMBL/GenBank/DDBJ whole genome shotgun (WGS) entry which is preliminary data.</text>
</comment>
<accession>A0A2T4IBV0</accession>
<feature type="transmembrane region" description="Helical" evidence="1">
    <location>
        <begin position="99"/>
        <end position="118"/>
    </location>
</feature>
<feature type="transmembrane region" description="Helical" evidence="1">
    <location>
        <begin position="271"/>
        <end position="289"/>
    </location>
</feature>
<dbReference type="Proteomes" id="UP000241193">
    <property type="component" value="Unassembled WGS sequence"/>
</dbReference>
<dbReference type="AlphaFoldDB" id="A0A2T4IBV0"/>
<evidence type="ECO:0000313" key="3">
    <source>
        <dbReference type="Proteomes" id="UP000241193"/>
    </source>
</evidence>
<organism evidence="2 3">
    <name type="scientific">Pseudothauera lacus</name>
    <dbReference type="NCBI Taxonomy" id="2136175"/>
    <lineage>
        <taxon>Bacteria</taxon>
        <taxon>Pseudomonadati</taxon>
        <taxon>Pseudomonadota</taxon>
        <taxon>Betaproteobacteria</taxon>
        <taxon>Rhodocyclales</taxon>
        <taxon>Zoogloeaceae</taxon>
        <taxon>Pseudothauera</taxon>
    </lineage>
</organism>
<feature type="transmembrane region" description="Helical" evidence="1">
    <location>
        <begin position="217"/>
        <end position="238"/>
    </location>
</feature>
<feature type="transmembrane region" description="Helical" evidence="1">
    <location>
        <begin position="124"/>
        <end position="141"/>
    </location>
</feature>
<feature type="transmembrane region" description="Helical" evidence="1">
    <location>
        <begin position="320"/>
        <end position="339"/>
    </location>
</feature>
<dbReference type="RefSeq" id="WP_107494609.1">
    <property type="nucleotide sequence ID" value="NZ_PZKC01000015.1"/>
</dbReference>
<feature type="transmembrane region" description="Helical" evidence="1">
    <location>
        <begin position="426"/>
        <end position="446"/>
    </location>
</feature>
<feature type="transmembrane region" description="Helical" evidence="1">
    <location>
        <begin position="178"/>
        <end position="205"/>
    </location>
</feature>
<proteinExistence type="predicted"/>
<evidence type="ECO:0000256" key="1">
    <source>
        <dbReference type="SAM" id="Phobius"/>
    </source>
</evidence>
<feature type="transmembrane region" description="Helical" evidence="1">
    <location>
        <begin position="351"/>
        <end position="376"/>
    </location>
</feature>
<feature type="transmembrane region" description="Helical" evidence="1">
    <location>
        <begin position="12"/>
        <end position="34"/>
    </location>
</feature>
<keyword evidence="1" id="KW-1133">Transmembrane helix</keyword>
<dbReference type="EMBL" id="PZKC01000015">
    <property type="protein sequence ID" value="PTD95257.1"/>
    <property type="molecule type" value="Genomic_DNA"/>
</dbReference>
<feature type="transmembrane region" description="Helical" evidence="1">
    <location>
        <begin position="296"/>
        <end position="314"/>
    </location>
</feature>
<dbReference type="OrthoDB" id="8556356at2"/>